<feature type="transmembrane region" description="Helical" evidence="8">
    <location>
        <begin position="131"/>
        <end position="153"/>
    </location>
</feature>
<dbReference type="PANTHER" id="PTHR35011:SF2">
    <property type="entry name" value="2,3-DIKETO-L-GULONATE TRAP TRANSPORTER SMALL PERMEASE PROTEIN YIAM"/>
    <property type="match status" value="1"/>
</dbReference>
<keyword evidence="5 8" id="KW-0812">Transmembrane</keyword>
<evidence type="ECO:0000256" key="8">
    <source>
        <dbReference type="SAM" id="Phobius"/>
    </source>
</evidence>
<evidence type="ECO:0000256" key="1">
    <source>
        <dbReference type="ARBA" id="ARBA00004429"/>
    </source>
</evidence>
<proteinExistence type="predicted"/>
<accession>A0A644Y889</accession>
<evidence type="ECO:0000256" key="5">
    <source>
        <dbReference type="ARBA" id="ARBA00022692"/>
    </source>
</evidence>
<keyword evidence="3" id="KW-1003">Cell membrane</keyword>
<name>A0A644Y889_9ZZZZ</name>
<evidence type="ECO:0000256" key="6">
    <source>
        <dbReference type="ARBA" id="ARBA00022989"/>
    </source>
</evidence>
<sequence>MKKVIDFIYNVPITKFCSSVLMLGLAIVMTLNVILRYFFHFSFNWSDEILRYISVYMSFMGIVAGWRYSKHISITVITEHLVPEKARKYFRLLSDIAAIIFMSLVTSYGFILAGKVAHSGQSSPALHLPMVFIYGVVPVCGVLSIIQILLQIFKGKTYLESRE</sequence>
<reference evidence="10" key="1">
    <citation type="submission" date="2019-08" db="EMBL/GenBank/DDBJ databases">
        <authorList>
            <person name="Kucharzyk K."/>
            <person name="Murdoch R.W."/>
            <person name="Higgins S."/>
            <person name="Loffler F."/>
        </authorList>
    </citation>
    <scope>NUCLEOTIDE SEQUENCE</scope>
</reference>
<feature type="transmembrane region" description="Helical" evidence="8">
    <location>
        <begin position="89"/>
        <end position="111"/>
    </location>
</feature>
<organism evidence="10">
    <name type="scientific">bioreactor metagenome</name>
    <dbReference type="NCBI Taxonomy" id="1076179"/>
    <lineage>
        <taxon>unclassified sequences</taxon>
        <taxon>metagenomes</taxon>
        <taxon>ecological metagenomes</taxon>
    </lineage>
</organism>
<evidence type="ECO:0000256" key="4">
    <source>
        <dbReference type="ARBA" id="ARBA00022519"/>
    </source>
</evidence>
<keyword evidence="4" id="KW-0997">Cell inner membrane</keyword>
<dbReference type="GO" id="GO:0022857">
    <property type="term" value="F:transmembrane transporter activity"/>
    <property type="evidence" value="ECO:0007669"/>
    <property type="project" value="TreeGrafter"/>
</dbReference>
<evidence type="ECO:0000256" key="7">
    <source>
        <dbReference type="ARBA" id="ARBA00023136"/>
    </source>
</evidence>
<evidence type="ECO:0000256" key="3">
    <source>
        <dbReference type="ARBA" id="ARBA00022475"/>
    </source>
</evidence>
<dbReference type="EMBL" id="VSSQ01004252">
    <property type="protein sequence ID" value="MPM24387.1"/>
    <property type="molecule type" value="Genomic_DNA"/>
</dbReference>
<dbReference type="InterPro" id="IPR007387">
    <property type="entry name" value="TRAP_DctQ"/>
</dbReference>
<keyword evidence="2" id="KW-0813">Transport</keyword>
<dbReference type="GO" id="GO:0005886">
    <property type="term" value="C:plasma membrane"/>
    <property type="evidence" value="ECO:0007669"/>
    <property type="project" value="UniProtKB-SubCell"/>
</dbReference>
<dbReference type="AlphaFoldDB" id="A0A644Y889"/>
<protein>
    <recommendedName>
        <fullName evidence="9">Tripartite ATP-independent periplasmic transporters DctQ component domain-containing protein</fullName>
    </recommendedName>
</protein>
<feature type="transmembrane region" description="Helical" evidence="8">
    <location>
        <begin position="20"/>
        <end position="43"/>
    </location>
</feature>
<feature type="transmembrane region" description="Helical" evidence="8">
    <location>
        <begin position="49"/>
        <end position="68"/>
    </location>
</feature>
<dbReference type="InterPro" id="IPR055348">
    <property type="entry name" value="DctQ"/>
</dbReference>
<dbReference type="PANTHER" id="PTHR35011">
    <property type="entry name" value="2,3-DIKETO-L-GULONATE TRAP TRANSPORTER SMALL PERMEASE PROTEIN YIAM"/>
    <property type="match status" value="1"/>
</dbReference>
<evidence type="ECO:0000313" key="10">
    <source>
        <dbReference type="EMBL" id="MPM24387.1"/>
    </source>
</evidence>
<evidence type="ECO:0000256" key="2">
    <source>
        <dbReference type="ARBA" id="ARBA00022448"/>
    </source>
</evidence>
<keyword evidence="6 8" id="KW-1133">Transmembrane helix</keyword>
<dbReference type="Pfam" id="PF04290">
    <property type="entry name" value="DctQ"/>
    <property type="match status" value="1"/>
</dbReference>
<dbReference type="GO" id="GO:0015740">
    <property type="term" value="P:C4-dicarboxylate transport"/>
    <property type="evidence" value="ECO:0007669"/>
    <property type="project" value="TreeGrafter"/>
</dbReference>
<comment type="subcellular location">
    <subcellularLocation>
        <location evidence="1">Cell inner membrane</location>
        <topology evidence="1">Multi-pass membrane protein</topology>
    </subcellularLocation>
</comment>
<gene>
    <name evidence="10" type="ORF">SDC9_70869</name>
</gene>
<keyword evidence="7 8" id="KW-0472">Membrane</keyword>
<evidence type="ECO:0000259" key="9">
    <source>
        <dbReference type="Pfam" id="PF04290"/>
    </source>
</evidence>
<feature type="domain" description="Tripartite ATP-independent periplasmic transporters DctQ component" evidence="9">
    <location>
        <begin position="25"/>
        <end position="154"/>
    </location>
</feature>
<comment type="caution">
    <text evidence="10">The sequence shown here is derived from an EMBL/GenBank/DDBJ whole genome shotgun (WGS) entry which is preliminary data.</text>
</comment>